<accession>A0ABP6WIN1</accession>
<feature type="compositionally biased region" description="Basic and acidic residues" evidence="1">
    <location>
        <begin position="151"/>
        <end position="164"/>
    </location>
</feature>
<reference evidence="3" key="1">
    <citation type="journal article" date="2019" name="Int. J. Syst. Evol. Microbiol.">
        <title>The Global Catalogue of Microorganisms (GCM) 10K type strain sequencing project: providing services to taxonomists for standard genome sequencing and annotation.</title>
        <authorList>
            <consortium name="The Broad Institute Genomics Platform"/>
            <consortium name="The Broad Institute Genome Sequencing Center for Infectious Disease"/>
            <person name="Wu L."/>
            <person name="Ma J."/>
        </authorList>
    </citation>
    <scope>NUCLEOTIDE SEQUENCE [LARGE SCALE GENOMIC DNA]</scope>
    <source>
        <strain evidence="3">JCM 16898</strain>
    </source>
</reference>
<dbReference type="EMBL" id="BAAAZN010000008">
    <property type="protein sequence ID" value="GAA3551845.1"/>
    <property type="molecule type" value="Genomic_DNA"/>
</dbReference>
<comment type="caution">
    <text evidence="2">The sequence shown here is derived from an EMBL/GenBank/DDBJ whole genome shotgun (WGS) entry which is preliminary data.</text>
</comment>
<sequence length="272" mass="29680">MITDGGHNQPKSLIEALVAKVTITGPNTLTPVLRIPQPRNANETAPALPAETALKGMVRTMTTSVDPTLKHANRRDLLVEGPEIQVSPVSEILHRHGVPVRRRGLSEEQIDDAVRLYNQGQGSPPAWTSLLAPLSVAARCATPRDSPGQVQRDDRHTIHPDTHRRPAPRAQSRTDRPCRTTPFTTLPHYELGGRLQRSELVPGAALRIRQLAGRCRGDDHRDRGRYPDHHLGVANPRPRSSCTVDAFWGPAQTPSCEPSTSSVWSPSVAGCG</sequence>
<feature type="region of interest" description="Disordered" evidence="1">
    <location>
        <begin position="216"/>
        <end position="239"/>
    </location>
</feature>
<dbReference type="Proteomes" id="UP001500689">
    <property type="component" value="Unassembled WGS sequence"/>
</dbReference>
<name>A0ABP6WIN1_9PSEU</name>
<evidence type="ECO:0000313" key="2">
    <source>
        <dbReference type="EMBL" id="GAA3551845.1"/>
    </source>
</evidence>
<dbReference type="RefSeq" id="WP_344861814.1">
    <property type="nucleotide sequence ID" value="NZ_BAAAZN010000008.1"/>
</dbReference>
<proteinExistence type="predicted"/>
<protein>
    <submittedName>
        <fullName evidence="2">Uncharacterized protein</fullName>
    </submittedName>
</protein>
<keyword evidence="3" id="KW-1185">Reference proteome</keyword>
<evidence type="ECO:0000256" key="1">
    <source>
        <dbReference type="SAM" id="MobiDB-lite"/>
    </source>
</evidence>
<feature type="region of interest" description="Disordered" evidence="1">
    <location>
        <begin position="141"/>
        <end position="184"/>
    </location>
</feature>
<evidence type="ECO:0000313" key="3">
    <source>
        <dbReference type="Proteomes" id="UP001500689"/>
    </source>
</evidence>
<feature type="compositionally biased region" description="Basic and acidic residues" evidence="1">
    <location>
        <begin position="216"/>
        <end position="231"/>
    </location>
</feature>
<organism evidence="2 3">
    <name type="scientific">Amycolatopsis ultiminotia</name>
    <dbReference type="NCBI Taxonomy" id="543629"/>
    <lineage>
        <taxon>Bacteria</taxon>
        <taxon>Bacillati</taxon>
        <taxon>Actinomycetota</taxon>
        <taxon>Actinomycetes</taxon>
        <taxon>Pseudonocardiales</taxon>
        <taxon>Pseudonocardiaceae</taxon>
        <taxon>Amycolatopsis</taxon>
    </lineage>
</organism>
<gene>
    <name evidence="2" type="ORF">GCM10022222_39290</name>
</gene>